<dbReference type="EMBL" id="JAMXLR010000045">
    <property type="protein sequence ID" value="MCO6044936.1"/>
    <property type="molecule type" value="Genomic_DNA"/>
</dbReference>
<evidence type="ECO:0000313" key="3">
    <source>
        <dbReference type="Proteomes" id="UP001155241"/>
    </source>
</evidence>
<reference evidence="2" key="1">
    <citation type="submission" date="2022-06" db="EMBL/GenBank/DDBJ databases">
        <title>Aeoliella straminimaris, a novel planctomycete from sediments.</title>
        <authorList>
            <person name="Vitorino I.R."/>
            <person name="Lage O.M."/>
        </authorList>
    </citation>
    <scope>NUCLEOTIDE SEQUENCE</scope>
    <source>
        <strain evidence="2">ICT_H6.2</strain>
    </source>
</reference>
<gene>
    <name evidence="2" type="ORF">NG895_13585</name>
</gene>
<dbReference type="InterPro" id="IPR009057">
    <property type="entry name" value="Homeodomain-like_sf"/>
</dbReference>
<evidence type="ECO:0000259" key="1">
    <source>
        <dbReference type="Pfam" id="PF01710"/>
    </source>
</evidence>
<name>A0A9X2JGN7_9BACT</name>
<comment type="caution">
    <text evidence="2">The sequence shown here is derived from an EMBL/GenBank/DDBJ whole genome shotgun (WGS) entry which is preliminary data.</text>
</comment>
<protein>
    <submittedName>
        <fullName evidence="2">IS630 transposase-related protein</fullName>
    </submittedName>
</protein>
<dbReference type="Proteomes" id="UP001155241">
    <property type="component" value="Unassembled WGS sequence"/>
</dbReference>
<proteinExistence type="predicted"/>
<dbReference type="InterPro" id="IPR002622">
    <property type="entry name" value="Transposase_14"/>
</dbReference>
<accession>A0A9X2JGN7</accession>
<dbReference type="SUPFAM" id="SSF46689">
    <property type="entry name" value="Homeodomain-like"/>
    <property type="match status" value="1"/>
</dbReference>
<evidence type="ECO:0000313" key="2">
    <source>
        <dbReference type="EMBL" id="MCO6044936.1"/>
    </source>
</evidence>
<organism evidence="2 3">
    <name type="scientific">Aeoliella straminimaris</name>
    <dbReference type="NCBI Taxonomy" id="2954799"/>
    <lineage>
        <taxon>Bacteria</taxon>
        <taxon>Pseudomonadati</taxon>
        <taxon>Planctomycetota</taxon>
        <taxon>Planctomycetia</taxon>
        <taxon>Pirellulales</taxon>
        <taxon>Lacipirellulaceae</taxon>
        <taxon>Aeoliella</taxon>
    </lineage>
</organism>
<sequence>MVYSKERRAEVLAECDAGKGTREVALQFMVSESWVRRVKQERREQGKVAPKLTRDRPPEWANHADWLREKVASQPDITLMELVALAATERDWKTSDATLCRALKSLRLTRKKRRSLPKNKTAKTSR</sequence>
<feature type="domain" description="Transposase Synechocystis PCC 6803" evidence="1">
    <location>
        <begin position="1"/>
        <end position="123"/>
    </location>
</feature>
<dbReference type="Pfam" id="PF01710">
    <property type="entry name" value="HTH_Tnp_IS630"/>
    <property type="match status" value="1"/>
</dbReference>
<dbReference type="RefSeq" id="WP_252853050.1">
    <property type="nucleotide sequence ID" value="NZ_JAMXLR010000045.1"/>
</dbReference>
<keyword evidence="3" id="KW-1185">Reference proteome</keyword>
<dbReference type="AlphaFoldDB" id="A0A9X2JGN7"/>